<dbReference type="PROSITE" id="PS50932">
    <property type="entry name" value="HTH_LACI_2"/>
    <property type="match status" value="1"/>
</dbReference>
<organism evidence="6 7">
    <name type="scientific">Candidatus Blautia stercoripullorum</name>
    <dbReference type="NCBI Taxonomy" id="2838502"/>
    <lineage>
        <taxon>Bacteria</taxon>
        <taxon>Bacillati</taxon>
        <taxon>Bacillota</taxon>
        <taxon>Clostridia</taxon>
        <taxon>Lachnospirales</taxon>
        <taxon>Lachnospiraceae</taxon>
        <taxon>Blautia</taxon>
    </lineage>
</organism>
<dbReference type="Gene3D" id="1.10.260.40">
    <property type="entry name" value="lambda repressor-like DNA-binding domains"/>
    <property type="match status" value="1"/>
</dbReference>
<dbReference type="PANTHER" id="PTHR30146">
    <property type="entry name" value="LACI-RELATED TRANSCRIPTIONAL REPRESSOR"/>
    <property type="match status" value="1"/>
</dbReference>
<reference evidence="6" key="2">
    <citation type="submission" date="2021-04" db="EMBL/GenBank/DDBJ databases">
        <authorList>
            <person name="Gilroy R."/>
        </authorList>
    </citation>
    <scope>NUCLEOTIDE SEQUENCE</scope>
    <source>
        <strain evidence="6">ChiW19-6364</strain>
    </source>
</reference>
<dbReference type="InterPro" id="IPR010982">
    <property type="entry name" value="Lambda_DNA-bd_dom_sf"/>
</dbReference>
<dbReference type="InterPro" id="IPR001387">
    <property type="entry name" value="Cro/C1-type_HTH"/>
</dbReference>
<dbReference type="EMBL" id="DWUX01000224">
    <property type="protein sequence ID" value="HJD40911.1"/>
    <property type="molecule type" value="Genomic_DNA"/>
</dbReference>
<dbReference type="Proteomes" id="UP000823850">
    <property type="component" value="Unassembled WGS sequence"/>
</dbReference>
<evidence type="ECO:0000256" key="2">
    <source>
        <dbReference type="ARBA" id="ARBA00023125"/>
    </source>
</evidence>
<protein>
    <submittedName>
        <fullName evidence="6">LacI family DNA-binding transcriptional regulator</fullName>
    </submittedName>
</protein>
<reference evidence="6" key="1">
    <citation type="journal article" date="2021" name="PeerJ">
        <title>Extensive microbial diversity within the chicken gut microbiome revealed by metagenomics and culture.</title>
        <authorList>
            <person name="Gilroy R."/>
            <person name="Ravi A."/>
            <person name="Getino M."/>
            <person name="Pursley I."/>
            <person name="Horton D.L."/>
            <person name="Alikhan N.F."/>
            <person name="Baker D."/>
            <person name="Gharbi K."/>
            <person name="Hall N."/>
            <person name="Watson M."/>
            <person name="Adriaenssens E.M."/>
            <person name="Foster-Nyarko E."/>
            <person name="Jarju S."/>
            <person name="Secka A."/>
            <person name="Antonio M."/>
            <person name="Oren A."/>
            <person name="Chaudhuri R.R."/>
            <person name="La Ragione R."/>
            <person name="Hildebrand F."/>
            <person name="Pallen M.J."/>
        </authorList>
    </citation>
    <scope>NUCLEOTIDE SEQUENCE</scope>
    <source>
        <strain evidence="6">ChiW19-6364</strain>
    </source>
</reference>
<evidence type="ECO:0000256" key="3">
    <source>
        <dbReference type="ARBA" id="ARBA00023163"/>
    </source>
</evidence>
<dbReference type="SUPFAM" id="SSF53822">
    <property type="entry name" value="Periplasmic binding protein-like I"/>
    <property type="match status" value="1"/>
</dbReference>
<dbReference type="AlphaFoldDB" id="A0A9D2REI5"/>
<comment type="caution">
    <text evidence="6">The sequence shown here is derived from an EMBL/GenBank/DDBJ whole genome shotgun (WGS) entry which is preliminary data.</text>
</comment>
<dbReference type="Pfam" id="PF13377">
    <property type="entry name" value="Peripla_BP_3"/>
    <property type="match status" value="1"/>
</dbReference>
<dbReference type="PROSITE" id="PS50943">
    <property type="entry name" value="HTH_CROC1"/>
    <property type="match status" value="1"/>
</dbReference>
<dbReference type="GO" id="GO:0003700">
    <property type="term" value="F:DNA-binding transcription factor activity"/>
    <property type="evidence" value="ECO:0007669"/>
    <property type="project" value="TreeGrafter"/>
</dbReference>
<proteinExistence type="predicted"/>
<dbReference type="InterPro" id="IPR046335">
    <property type="entry name" value="LacI/GalR-like_sensor"/>
</dbReference>
<dbReference type="SMART" id="SM00354">
    <property type="entry name" value="HTH_LACI"/>
    <property type="match status" value="1"/>
</dbReference>
<gene>
    <name evidence="6" type="ORF">H9913_12910</name>
</gene>
<evidence type="ECO:0000313" key="6">
    <source>
        <dbReference type="EMBL" id="HJD40911.1"/>
    </source>
</evidence>
<evidence type="ECO:0000259" key="4">
    <source>
        <dbReference type="PROSITE" id="PS50932"/>
    </source>
</evidence>
<dbReference type="GO" id="GO:0000976">
    <property type="term" value="F:transcription cis-regulatory region binding"/>
    <property type="evidence" value="ECO:0007669"/>
    <property type="project" value="TreeGrafter"/>
</dbReference>
<feature type="domain" description="HTH cro/C1-type" evidence="5">
    <location>
        <begin position="3"/>
        <end position="25"/>
    </location>
</feature>
<keyword evidence="2 6" id="KW-0238">DNA-binding</keyword>
<accession>A0A9D2REI5</accession>
<dbReference type="Pfam" id="PF00356">
    <property type="entry name" value="LacI"/>
    <property type="match status" value="1"/>
</dbReference>
<name>A0A9D2REI5_9FIRM</name>
<evidence type="ECO:0000313" key="7">
    <source>
        <dbReference type="Proteomes" id="UP000823850"/>
    </source>
</evidence>
<evidence type="ECO:0000259" key="5">
    <source>
        <dbReference type="PROSITE" id="PS50943"/>
    </source>
</evidence>
<dbReference type="InterPro" id="IPR000843">
    <property type="entry name" value="HTH_LacI"/>
</dbReference>
<dbReference type="Gene3D" id="3.40.50.2300">
    <property type="match status" value="2"/>
</dbReference>
<keyword evidence="3" id="KW-0804">Transcription</keyword>
<dbReference type="CDD" id="cd01392">
    <property type="entry name" value="HTH_LacI"/>
    <property type="match status" value="1"/>
</dbReference>
<evidence type="ECO:0000256" key="1">
    <source>
        <dbReference type="ARBA" id="ARBA00023015"/>
    </source>
</evidence>
<dbReference type="SUPFAM" id="SSF47413">
    <property type="entry name" value="lambda repressor-like DNA-binding domains"/>
    <property type="match status" value="1"/>
</dbReference>
<dbReference type="PANTHER" id="PTHR30146:SF109">
    <property type="entry name" value="HTH-TYPE TRANSCRIPTIONAL REGULATOR GALS"/>
    <property type="match status" value="1"/>
</dbReference>
<dbReference type="InterPro" id="IPR028082">
    <property type="entry name" value="Peripla_BP_I"/>
</dbReference>
<feature type="domain" description="HTH lacI-type" evidence="4">
    <location>
        <begin position="2"/>
        <end position="56"/>
    </location>
</feature>
<keyword evidence="1" id="KW-0805">Transcription regulation</keyword>
<sequence length="350" mass="39439">MATIKEIAKKCGVSAATVSNILNGKPGASEATREMVLKTAEKMEYMPSYVAKSLKTKNTRNIGVIAEDMTIFSIPDIIDGITEYCEKVDYKILLTNLRLYKKYNDRYYHREDYFGTVKQEVKKFVAMQTEGIIYVTAHERIMHCIPEDLPIPAVMAYGYTESRKVPSVVVDDQDGAYGLIHYLIEKGHRRIGVISGKPDSIHTQDRLLGYQKALRDSQIIYDPELVCCGDWTRESGYQCVEKLLKQDVTAVFCMNDLMAGGVYDRTDELGIRIPDDLSVVGYDNRELSSYYKPPLTTIELPLHDIGYRAAEVMMELLAGGIKTGGRELIYQVPCSKLIRQSVKNIGGIEK</sequence>
<dbReference type="CDD" id="cd06288">
    <property type="entry name" value="PBP1_sucrose_transcription_regulator"/>
    <property type="match status" value="1"/>
</dbReference>